<dbReference type="PANTHER" id="PTHR46082:SF11">
    <property type="entry name" value="AAA+ ATPASE DOMAIN-CONTAINING PROTEIN-RELATED"/>
    <property type="match status" value="1"/>
</dbReference>
<name>A0A2P4ZLD9_9HYPO</name>
<dbReference type="SUPFAM" id="SSF53167">
    <property type="entry name" value="Purine and uridine phosphorylases"/>
    <property type="match status" value="1"/>
</dbReference>
<dbReference type="SMART" id="SM00248">
    <property type="entry name" value="ANK"/>
    <property type="match status" value="2"/>
</dbReference>
<keyword evidence="4" id="KW-1185">Reference proteome</keyword>
<evidence type="ECO:0000256" key="2">
    <source>
        <dbReference type="SAM" id="Phobius"/>
    </source>
</evidence>
<dbReference type="GO" id="GO:0009116">
    <property type="term" value="P:nucleoside metabolic process"/>
    <property type="evidence" value="ECO:0007669"/>
    <property type="project" value="InterPro"/>
</dbReference>
<accession>A0A2P4ZLD9</accession>
<dbReference type="RefSeq" id="XP_024405480.1">
    <property type="nucleotide sequence ID" value="XM_024549818.1"/>
</dbReference>
<dbReference type="Pfam" id="PF12796">
    <property type="entry name" value="Ank_2"/>
    <property type="match status" value="1"/>
</dbReference>
<feature type="transmembrane region" description="Helical" evidence="2">
    <location>
        <begin position="12"/>
        <end position="30"/>
    </location>
</feature>
<dbReference type="SUPFAM" id="SSF48403">
    <property type="entry name" value="Ankyrin repeat"/>
    <property type="match status" value="1"/>
</dbReference>
<gene>
    <name evidence="3" type="ORF">TGAM01_v206198</name>
</gene>
<feature type="compositionally biased region" description="Basic and acidic residues" evidence="1">
    <location>
        <begin position="351"/>
        <end position="365"/>
    </location>
</feature>
<dbReference type="GO" id="GO:0003824">
    <property type="term" value="F:catalytic activity"/>
    <property type="evidence" value="ECO:0007669"/>
    <property type="project" value="InterPro"/>
</dbReference>
<evidence type="ECO:0000313" key="4">
    <source>
        <dbReference type="Proteomes" id="UP000054821"/>
    </source>
</evidence>
<dbReference type="InterPro" id="IPR053137">
    <property type="entry name" value="NLR-like"/>
</dbReference>
<feature type="region of interest" description="Disordered" evidence="1">
    <location>
        <begin position="321"/>
        <end position="560"/>
    </location>
</feature>
<keyword evidence="2" id="KW-0472">Membrane</keyword>
<dbReference type="EMBL" id="JPDN02000020">
    <property type="protein sequence ID" value="PON25117.1"/>
    <property type="molecule type" value="Genomic_DNA"/>
</dbReference>
<dbReference type="InterPro" id="IPR002110">
    <property type="entry name" value="Ankyrin_rpt"/>
</dbReference>
<protein>
    <submittedName>
        <fullName evidence="3">Pfs domain-containing protein</fullName>
    </submittedName>
</protein>
<evidence type="ECO:0000256" key="1">
    <source>
        <dbReference type="SAM" id="MobiDB-lite"/>
    </source>
</evidence>
<proteinExistence type="predicted"/>
<evidence type="ECO:0000313" key="3">
    <source>
        <dbReference type="EMBL" id="PON25117.1"/>
    </source>
</evidence>
<feature type="compositionally biased region" description="Basic residues" evidence="1">
    <location>
        <begin position="475"/>
        <end position="484"/>
    </location>
</feature>
<feature type="compositionally biased region" description="Basic and acidic residues" evidence="1">
    <location>
        <begin position="379"/>
        <end position="388"/>
    </location>
</feature>
<dbReference type="AlphaFoldDB" id="A0A2P4ZLD9"/>
<dbReference type="Gene3D" id="3.40.50.1580">
    <property type="entry name" value="Nucleoside phosphorylase domain"/>
    <property type="match status" value="1"/>
</dbReference>
<feature type="compositionally biased region" description="Basic and acidic residues" evidence="1">
    <location>
        <begin position="434"/>
        <end position="443"/>
    </location>
</feature>
<keyword evidence="2" id="KW-1133">Transmembrane helix</keyword>
<dbReference type="PANTHER" id="PTHR46082">
    <property type="entry name" value="ATP/GTP-BINDING PROTEIN-RELATED"/>
    <property type="match status" value="1"/>
</dbReference>
<keyword evidence="2" id="KW-0812">Transmembrane</keyword>
<dbReference type="GeneID" id="29982633"/>
<sequence>MATGKRTYDDYTIGWVATIPFGVAAFRALLDEEHESLPPQDDLDGNSYVLGRMGAHNVVLAFPGESKSTLAAEIVSNMAYSFPKIQLRLIVGVGGGAPQPEPDPKEDIRLGDVVVGFPNEENNCVVQWEKSTGEEGSFVAKCHLNGPPPVFIEAIKALKLVHAAENGNMQRYIDEAIQSNSPGMETIKYPGLEKDRLFKSGYMHKTLEPKSANSCAACNKEKIIERTPREPSHVMVHYGQIASSNKVMKASKKRDSLRKEWGVLCFEMEAANLTNDLPFLLIRGICDYSDSHKDNEWRPFASLTAAAYAKDLLMVLPSQEDGVMPPAAGSAGEESQVGRGLGEEEVSESNRGSETEREAETERDSGSGMSGMSGESSSEGERKAREESNTTDAGIKADVAPSSGREKSVEEPEAARGSKALKKSKMLDTTGTTKENKADKSEIPGDVGLGGESKTEGGSQTANNAGPQIGSGPLKKSKSKKGGTGKKPGSVRVQEAGQETGSATESLAPPKAPPKEPGAKKKAGTKSKGASRVTREDGTLAKVGTKKKARDSSSAVTTGGEAIEAMTIEKIAEEIEAMTIEKTEEAMDAMTVEMAGETEAMTIGKAEEMMEAMTIGKAGEMMEAMTIGKIGEAMIDSPAKGEALVGRLEPKQEPKPGGYETKTASNIKQRAAISRGSEAPRKASLARAQAQPRLHEYRARCWTLATILPGPQYSSTTDLSAAVRSGNLWLLRMILHTGVDPNKAEQPGGQSALHEAAYWNHPNAAKIIMGFMGTCTIHAKNHEGLTAIDVARKRGSEDVVRLLEAYM</sequence>
<feature type="compositionally biased region" description="Basic and acidic residues" evidence="1">
    <location>
        <begin position="404"/>
        <end position="416"/>
    </location>
</feature>
<comment type="caution">
    <text evidence="3">The sequence shown here is derived from an EMBL/GenBank/DDBJ whole genome shotgun (WGS) entry which is preliminary data.</text>
</comment>
<organism evidence="3 4">
    <name type="scientific">Trichoderma gamsii</name>
    <dbReference type="NCBI Taxonomy" id="398673"/>
    <lineage>
        <taxon>Eukaryota</taxon>
        <taxon>Fungi</taxon>
        <taxon>Dikarya</taxon>
        <taxon>Ascomycota</taxon>
        <taxon>Pezizomycotina</taxon>
        <taxon>Sordariomycetes</taxon>
        <taxon>Hypocreomycetidae</taxon>
        <taxon>Hypocreales</taxon>
        <taxon>Hypocreaceae</taxon>
        <taxon>Trichoderma</taxon>
    </lineage>
</organism>
<dbReference type="InterPro" id="IPR035994">
    <property type="entry name" value="Nucleoside_phosphorylase_sf"/>
</dbReference>
<dbReference type="Gene3D" id="1.25.40.20">
    <property type="entry name" value="Ankyrin repeat-containing domain"/>
    <property type="match status" value="1"/>
</dbReference>
<dbReference type="InterPro" id="IPR036770">
    <property type="entry name" value="Ankyrin_rpt-contain_sf"/>
</dbReference>
<feature type="compositionally biased region" description="Polar residues" evidence="1">
    <location>
        <begin position="456"/>
        <end position="466"/>
    </location>
</feature>
<dbReference type="Proteomes" id="UP000054821">
    <property type="component" value="Unassembled WGS sequence"/>
</dbReference>
<reference evidence="3 4" key="1">
    <citation type="journal article" date="2016" name="Genome Announc.">
        <title>Draft Whole-Genome Sequence of Trichoderma gamsii T6085, a Promising Biocontrol Agent of Fusarium Head Blight on Wheat.</title>
        <authorList>
            <person name="Baroncelli R."/>
            <person name="Zapparata A."/>
            <person name="Piaggeschi G."/>
            <person name="Sarrocco S."/>
            <person name="Vannacci G."/>
        </authorList>
    </citation>
    <scope>NUCLEOTIDE SEQUENCE [LARGE SCALE GENOMIC DNA]</scope>
    <source>
        <strain evidence="3 4">T6085</strain>
    </source>
</reference>
<feature type="compositionally biased region" description="Low complexity" evidence="1">
    <location>
        <begin position="366"/>
        <end position="377"/>
    </location>
</feature>